<name>A0A061EXM4_THECC</name>
<reference evidence="1 2" key="1">
    <citation type="journal article" date="2013" name="Genome Biol.">
        <title>The genome sequence of the most widely cultivated cacao type and its use to identify candidate genes regulating pod color.</title>
        <authorList>
            <person name="Motamayor J.C."/>
            <person name="Mockaitis K."/>
            <person name="Schmutz J."/>
            <person name="Haiminen N."/>
            <person name="Iii D.L."/>
            <person name="Cornejo O."/>
            <person name="Findley S.D."/>
            <person name="Zheng P."/>
            <person name="Utro F."/>
            <person name="Royaert S."/>
            <person name="Saski C."/>
            <person name="Jenkins J."/>
            <person name="Podicheti R."/>
            <person name="Zhao M."/>
            <person name="Scheffler B.E."/>
            <person name="Stack J.C."/>
            <person name="Feltus F.A."/>
            <person name="Mustiga G.M."/>
            <person name="Amores F."/>
            <person name="Phillips W."/>
            <person name="Marelli J.P."/>
            <person name="May G.D."/>
            <person name="Shapiro H."/>
            <person name="Ma J."/>
            <person name="Bustamante C.D."/>
            <person name="Schnell R.J."/>
            <person name="Main D."/>
            <person name="Gilbert D."/>
            <person name="Parida L."/>
            <person name="Kuhn D.N."/>
        </authorList>
    </citation>
    <scope>NUCLEOTIDE SEQUENCE [LARGE SCALE GENOMIC DNA]</scope>
    <source>
        <strain evidence="2">cv. Matina 1-6</strain>
    </source>
</reference>
<dbReference type="HOGENOM" id="CLU_941385_0_0_1"/>
<dbReference type="InParanoid" id="A0A061EXM4"/>
<keyword evidence="2" id="KW-1185">Reference proteome</keyword>
<dbReference type="EMBL" id="CM001883">
    <property type="protein sequence ID" value="EOY09830.1"/>
    <property type="molecule type" value="Genomic_DNA"/>
</dbReference>
<dbReference type="Gramene" id="EOY09830">
    <property type="protein sequence ID" value="EOY09830"/>
    <property type="gene ID" value="TCM_025206"/>
</dbReference>
<organism evidence="1 2">
    <name type="scientific">Theobroma cacao</name>
    <name type="common">Cacao</name>
    <name type="synonym">Cocoa</name>
    <dbReference type="NCBI Taxonomy" id="3641"/>
    <lineage>
        <taxon>Eukaryota</taxon>
        <taxon>Viridiplantae</taxon>
        <taxon>Streptophyta</taxon>
        <taxon>Embryophyta</taxon>
        <taxon>Tracheophyta</taxon>
        <taxon>Spermatophyta</taxon>
        <taxon>Magnoliopsida</taxon>
        <taxon>eudicotyledons</taxon>
        <taxon>Gunneridae</taxon>
        <taxon>Pentapetalae</taxon>
        <taxon>rosids</taxon>
        <taxon>malvids</taxon>
        <taxon>Malvales</taxon>
        <taxon>Malvaceae</taxon>
        <taxon>Byttnerioideae</taxon>
        <taxon>Theobroma</taxon>
    </lineage>
</organism>
<gene>
    <name evidence="1" type="ORF">TCM_025206</name>
</gene>
<protein>
    <submittedName>
        <fullName evidence="1">Uncharacterized protein</fullName>
    </submittedName>
</protein>
<evidence type="ECO:0000313" key="1">
    <source>
        <dbReference type="EMBL" id="EOY09830.1"/>
    </source>
</evidence>
<accession>A0A061EXM4</accession>
<evidence type="ECO:0000313" key="2">
    <source>
        <dbReference type="Proteomes" id="UP000026915"/>
    </source>
</evidence>
<dbReference type="AlphaFoldDB" id="A0A061EXM4"/>
<dbReference type="Proteomes" id="UP000026915">
    <property type="component" value="Chromosome 5"/>
</dbReference>
<dbReference type="OMA" id="MFQDGKY"/>
<proteinExistence type="predicted"/>
<sequence length="296" mass="34277">MATRGISMTKEDEGEISPEIITVSELNYYIERVDQKMIDLVHKNGKTGEDETNKTFRAETEVLKKDQLSVKRRVNEFMTSQYCQLDDRTCTNLDPLTSLCEESKTLKLEDDEIKHNGLIGLSLGFDKANEHVLKSGCGNQGEDQLKVKSAGLTKDKDHVKKWLNQFDMQFNFSFGQWEENEFTLISESVDSEEEEEVEEPKQEGDSKERFLAKLIEYDSIDELEDEEFICNGGEGCQELKKQDTVEMEDDWMNYLQLDGFDQEFDTNIDGLKEEMSAMMFQDGKYKRVKYNEKKSS</sequence>